<evidence type="ECO:0000313" key="1">
    <source>
        <dbReference type="EMBL" id="WOH11582.1"/>
    </source>
</evidence>
<dbReference type="AlphaFoldDB" id="A0AAF0XQU1"/>
<protein>
    <submittedName>
        <fullName evidence="1">Uncharacterized protein</fullName>
    </submittedName>
</protein>
<organism evidence="1 2">
    <name type="scientific">Daucus carota subsp. sativus</name>
    <name type="common">Carrot</name>
    <dbReference type="NCBI Taxonomy" id="79200"/>
    <lineage>
        <taxon>Eukaryota</taxon>
        <taxon>Viridiplantae</taxon>
        <taxon>Streptophyta</taxon>
        <taxon>Embryophyta</taxon>
        <taxon>Tracheophyta</taxon>
        <taxon>Spermatophyta</taxon>
        <taxon>Magnoliopsida</taxon>
        <taxon>eudicotyledons</taxon>
        <taxon>Gunneridae</taxon>
        <taxon>Pentapetalae</taxon>
        <taxon>asterids</taxon>
        <taxon>campanulids</taxon>
        <taxon>Apiales</taxon>
        <taxon>Apiaceae</taxon>
        <taxon>Apioideae</taxon>
        <taxon>Scandiceae</taxon>
        <taxon>Daucinae</taxon>
        <taxon>Daucus</taxon>
        <taxon>Daucus sect. Daucus</taxon>
    </lineage>
</organism>
<keyword evidence="2" id="KW-1185">Reference proteome</keyword>
<sequence>MEKLCLWSDCFQNWSFSFQEVLDQRCFILGEFLVSFVNYT</sequence>
<accession>A0AAF0XQU1</accession>
<dbReference type="Proteomes" id="UP000077755">
    <property type="component" value="Chromosome 8"/>
</dbReference>
<name>A0AAF0XQU1_DAUCS</name>
<reference evidence="1" key="2">
    <citation type="submission" date="2022-03" db="EMBL/GenBank/DDBJ databases">
        <title>Draft title - Genomic analysis of global carrot germplasm unveils the trajectory of domestication and the origin of high carotenoid orange carrot.</title>
        <authorList>
            <person name="Iorizzo M."/>
            <person name="Ellison S."/>
            <person name="Senalik D."/>
            <person name="Macko-Podgorni A."/>
            <person name="Grzebelus D."/>
            <person name="Bostan H."/>
            <person name="Rolling W."/>
            <person name="Curaba J."/>
            <person name="Simon P."/>
        </authorList>
    </citation>
    <scope>NUCLEOTIDE SEQUENCE</scope>
    <source>
        <tissue evidence="1">Leaf</tissue>
    </source>
</reference>
<reference evidence="1" key="1">
    <citation type="journal article" date="2016" name="Nat. Genet.">
        <title>A high-quality carrot genome assembly provides new insights into carotenoid accumulation and asterid genome evolution.</title>
        <authorList>
            <person name="Iorizzo M."/>
            <person name="Ellison S."/>
            <person name="Senalik D."/>
            <person name="Zeng P."/>
            <person name="Satapoomin P."/>
            <person name="Huang J."/>
            <person name="Bowman M."/>
            <person name="Iovene M."/>
            <person name="Sanseverino W."/>
            <person name="Cavagnaro P."/>
            <person name="Yildiz M."/>
            <person name="Macko-Podgorni A."/>
            <person name="Moranska E."/>
            <person name="Grzebelus E."/>
            <person name="Grzebelus D."/>
            <person name="Ashrafi H."/>
            <person name="Zheng Z."/>
            <person name="Cheng S."/>
            <person name="Spooner D."/>
            <person name="Van Deynze A."/>
            <person name="Simon P."/>
        </authorList>
    </citation>
    <scope>NUCLEOTIDE SEQUENCE</scope>
    <source>
        <tissue evidence="1">Leaf</tissue>
    </source>
</reference>
<gene>
    <name evidence="1" type="ORF">DCAR_0831072</name>
</gene>
<dbReference type="EMBL" id="CP093350">
    <property type="protein sequence ID" value="WOH11582.1"/>
    <property type="molecule type" value="Genomic_DNA"/>
</dbReference>
<proteinExistence type="predicted"/>
<evidence type="ECO:0000313" key="2">
    <source>
        <dbReference type="Proteomes" id="UP000077755"/>
    </source>
</evidence>